<dbReference type="EMBL" id="CVRI01000002">
    <property type="protein sequence ID" value="CRK86780.1"/>
    <property type="molecule type" value="Genomic_DNA"/>
</dbReference>
<evidence type="ECO:0000313" key="3">
    <source>
        <dbReference type="Proteomes" id="UP000183832"/>
    </source>
</evidence>
<keyword evidence="3" id="KW-1185">Reference proteome</keyword>
<evidence type="ECO:0000256" key="1">
    <source>
        <dbReference type="SAM" id="MobiDB-lite"/>
    </source>
</evidence>
<reference evidence="2 3" key="1">
    <citation type="submission" date="2015-04" db="EMBL/GenBank/DDBJ databases">
        <authorList>
            <person name="Syromyatnikov M.Y."/>
            <person name="Popov V.N."/>
        </authorList>
    </citation>
    <scope>NUCLEOTIDE SEQUENCE [LARGE SCALE GENOMIC DNA]</scope>
</reference>
<organism evidence="2 3">
    <name type="scientific">Clunio marinus</name>
    <dbReference type="NCBI Taxonomy" id="568069"/>
    <lineage>
        <taxon>Eukaryota</taxon>
        <taxon>Metazoa</taxon>
        <taxon>Ecdysozoa</taxon>
        <taxon>Arthropoda</taxon>
        <taxon>Hexapoda</taxon>
        <taxon>Insecta</taxon>
        <taxon>Pterygota</taxon>
        <taxon>Neoptera</taxon>
        <taxon>Endopterygota</taxon>
        <taxon>Diptera</taxon>
        <taxon>Nematocera</taxon>
        <taxon>Chironomoidea</taxon>
        <taxon>Chironomidae</taxon>
        <taxon>Clunio</taxon>
    </lineage>
</organism>
<protein>
    <submittedName>
        <fullName evidence="2">CLUMA_CG000611, isoform A</fullName>
    </submittedName>
</protein>
<accession>A0A1J1HH86</accession>
<dbReference type="Proteomes" id="UP000183832">
    <property type="component" value="Unassembled WGS sequence"/>
</dbReference>
<feature type="region of interest" description="Disordered" evidence="1">
    <location>
        <begin position="9"/>
        <end position="29"/>
    </location>
</feature>
<proteinExistence type="predicted"/>
<feature type="compositionally biased region" description="Low complexity" evidence="1">
    <location>
        <begin position="16"/>
        <end position="25"/>
    </location>
</feature>
<feature type="compositionally biased region" description="Basic and acidic residues" evidence="1">
    <location>
        <begin position="95"/>
        <end position="106"/>
    </location>
</feature>
<dbReference type="AlphaFoldDB" id="A0A1J1HH86"/>
<name>A0A1J1HH86_9DIPT</name>
<evidence type="ECO:0000313" key="2">
    <source>
        <dbReference type="EMBL" id="CRK86780.1"/>
    </source>
</evidence>
<feature type="region of interest" description="Disordered" evidence="1">
    <location>
        <begin position="86"/>
        <end position="106"/>
    </location>
</feature>
<gene>
    <name evidence="2" type="ORF">CLUMA_CG000611</name>
</gene>
<sequence length="144" mass="16108">MTLVLLGQETIAGGDSSESSESSSEPDLGCTRKVDLCRKLNFQDCSPFVYYMSGEFCDKRFVEKFLSAKTEGENECTAYSKENCKGESAAIPQADKSDKSDPSDQPAKIDFEIKSITNFKQSCYIFKAKIRCPIKLDFLSFEED</sequence>